<evidence type="ECO:0000256" key="1">
    <source>
        <dbReference type="ARBA" id="ARBA00001974"/>
    </source>
</evidence>
<keyword evidence="5" id="KW-0560">Oxidoreductase</keyword>
<dbReference type="Pfam" id="PF01494">
    <property type="entry name" value="FAD_binding_3"/>
    <property type="match status" value="1"/>
</dbReference>
<dbReference type="PRINTS" id="PR00420">
    <property type="entry name" value="RNGMNOXGNASE"/>
</dbReference>
<dbReference type="EMBL" id="JBHUCP010000009">
    <property type="protein sequence ID" value="MFD1530882.1"/>
    <property type="molecule type" value="Genomic_DNA"/>
</dbReference>
<evidence type="ECO:0000313" key="5">
    <source>
        <dbReference type="EMBL" id="MFD1530882.1"/>
    </source>
</evidence>
<reference evidence="6" key="1">
    <citation type="journal article" date="2019" name="Int. J. Syst. Evol. Microbiol.">
        <title>The Global Catalogue of Microorganisms (GCM) 10K type strain sequencing project: providing services to taxonomists for standard genome sequencing and annotation.</title>
        <authorList>
            <consortium name="The Broad Institute Genomics Platform"/>
            <consortium name="The Broad Institute Genome Sequencing Center for Infectious Disease"/>
            <person name="Wu L."/>
            <person name="Ma J."/>
        </authorList>
    </citation>
    <scope>NUCLEOTIDE SEQUENCE [LARGE SCALE GENOMIC DNA]</scope>
    <source>
        <strain evidence="6">JCM 12165</strain>
    </source>
</reference>
<sequence length="540" mass="56402">MSAILNPVKNCTRSTYALGVEIFETDVVVVGAGPTGLMLAAELALAGVAVEVVERQAVPSGQSRGGGINQRTAEVLAMRGLLDAVADHAIPRESVGGHFAHLPVPLDTRPWRTRYPDGILTPQDRLEEILEARLHTLGAGVRRSTELVGLSQDADGVEVVVAGPDGELRLRGRYLVACDGAHSTVRKITGAEFPGRAGTMAAVSADIELDVVSETVPRAVGHVSSLVRSGGGYWMMLHPMDGDGGRVSGFRVVFGGPEQAAVPRESPVTAEEVAAALAAVHGPGTVLGRLRWGTRFSDASRQLAQYRHGRVLFAGDAAHIHLPIGGQGLNLGVQDAVNLGWKLAAEVRGDAPAGLLDSYHAERHPVAARVLATTRAQGAIMNPAPDSDAAALREILAEVAALPDANRYLAGLMSGLAIRYDLGDAHPLVGSRMVDLSLETPEGLTTVSALMQTGKGLLLDVGAPAPGTAGDRVDRVAARVVDSPVGTDIGADRVLVRPDGYVCWAGSGPDSSPAEALRRWFGDLEPRGRRVPAFADSGLT</sequence>
<keyword evidence="2" id="KW-0285">Flavoprotein</keyword>
<feature type="domain" description="FAD-binding" evidence="4">
    <location>
        <begin position="24"/>
        <end position="372"/>
    </location>
</feature>
<dbReference type="InterPro" id="IPR036188">
    <property type="entry name" value="FAD/NAD-bd_sf"/>
</dbReference>
<dbReference type="GO" id="GO:0004497">
    <property type="term" value="F:monooxygenase activity"/>
    <property type="evidence" value="ECO:0007669"/>
    <property type="project" value="UniProtKB-KW"/>
</dbReference>
<proteinExistence type="predicted"/>
<accession>A0ABW4FKN2</accession>
<dbReference type="Gene3D" id="3.50.50.60">
    <property type="entry name" value="FAD/NAD(P)-binding domain"/>
    <property type="match status" value="2"/>
</dbReference>
<gene>
    <name evidence="5" type="ORF">ACFSCY_15680</name>
</gene>
<protein>
    <submittedName>
        <fullName evidence="5">FAD-dependent monooxygenase</fullName>
    </submittedName>
</protein>
<dbReference type="InterPro" id="IPR002938">
    <property type="entry name" value="FAD-bd"/>
</dbReference>
<keyword evidence="5" id="KW-0503">Monooxygenase</keyword>
<comment type="caution">
    <text evidence="5">The sequence shown here is derived from an EMBL/GenBank/DDBJ whole genome shotgun (WGS) entry which is preliminary data.</text>
</comment>
<dbReference type="Gene3D" id="3.40.30.120">
    <property type="match status" value="1"/>
</dbReference>
<dbReference type="InterPro" id="IPR050641">
    <property type="entry name" value="RIFMO-like"/>
</dbReference>
<dbReference type="SUPFAM" id="SSF51905">
    <property type="entry name" value="FAD/NAD(P)-binding domain"/>
    <property type="match status" value="1"/>
</dbReference>
<dbReference type="PANTHER" id="PTHR43004:SF19">
    <property type="entry name" value="BINDING MONOOXYGENASE, PUTATIVE (JCVI)-RELATED"/>
    <property type="match status" value="1"/>
</dbReference>
<dbReference type="PANTHER" id="PTHR43004">
    <property type="entry name" value="TRK SYSTEM POTASSIUM UPTAKE PROTEIN"/>
    <property type="match status" value="1"/>
</dbReference>
<evidence type="ECO:0000259" key="4">
    <source>
        <dbReference type="Pfam" id="PF01494"/>
    </source>
</evidence>
<name>A0ABW4FKN2_9PSEU</name>
<evidence type="ECO:0000313" key="6">
    <source>
        <dbReference type="Proteomes" id="UP001597145"/>
    </source>
</evidence>
<dbReference type="RefSeq" id="WP_343970814.1">
    <property type="nucleotide sequence ID" value="NZ_BAAAJG010000002.1"/>
</dbReference>
<organism evidence="5 6">
    <name type="scientific">Pseudonocardia aurantiaca</name>
    <dbReference type="NCBI Taxonomy" id="75290"/>
    <lineage>
        <taxon>Bacteria</taxon>
        <taxon>Bacillati</taxon>
        <taxon>Actinomycetota</taxon>
        <taxon>Actinomycetes</taxon>
        <taxon>Pseudonocardiales</taxon>
        <taxon>Pseudonocardiaceae</taxon>
        <taxon>Pseudonocardia</taxon>
    </lineage>
</organism>
<keyword evidence="3" id="KW-0274">FAD</keyword>
<evidence type="ECO:0000256" key="3">
    <source>
        <dbReference type="ARBA" id="ARBA00022827"/>
    </source>
</evidence>
<dbReference type="Proteomes" id="UP001597145">
    <property type="component" value="Unassembled WGS sequence"/>
</dbReference>
<comment type="cofactor">
    <cofactor evidence="1">
        <name>FAD</name>
        <dbReference type="ChEBI" id="CHEBI:57692"/>
    </cofactor>
</comment>
<dbReference type="Pfam" id="PF21274">
    <property type="entry name" value="Rng_hyd_C"/>
    <property type="match status" value="1"/>
</dbReference>
<evidence type="ECO:0000256" key="2">
    <source>
        <dbReference type="ARBA" id="ARBA00022630"/>
    </source>
</evidence>
<keyword evidence="6" id="KW-1185">Reference proteome</keyword>